<keyword evidence="2" id="KW-1185">Reference proteome</keyword>
<dbReference type="EMBL" id="CACVKT020008616">
    <property type="protein sequence ID" value="CAC5416280.1"/>
    <property type="molecule type" value="Genomic_DNA"/>
</dbReference>
<organism evidence="1 2">
    <name type="scientific">Mytilus coruscus</name>
    <name type="common">Sea mussel</name>
    <dbReference type="NCBI Taxonomy" id="42192"/>
    <lineage>
        <taxon>Eukaryota</taxon>
        <taxon>Metazoa</taxon>
        <taxon>Spiralia</taxon>
        <taxon>Lophotrochozoa</taxon>
        <taxon>Mollusca</taxon>
        <taxon>Bivalvia</taxon>
        <taxon>Autobranchia</taxon>
        <taxon>Pteriomorphia</taxon>
        <taxon>Mytilida</taxon>
        <taxon>Mytiloidea</taxon>
        <taxon>Mytilidae</taxon>
        <taxon>Mytilinae</taxon>
        <taxon>Mytilus</taxon>
    </lineage>
</organism>
<accession>A0A6J8E795</accession>
<dbReference type="AlphaFoldDB" id="A0A6J8E795"/>
<reference evidence="1 2" key="1">
    <citation type="submission" date="2020-06" db="EMBL/GenBank/DDBJ databases">
        <authorList>
            <person name="Li R."/>
            <person name="Bekaert M."/>
        </authorList>
    </citation>
    <scope>NUCLEOTIDE SEQUENCE [LARGE SCALE GENOMIC DNA]</scope>
    <source>
        <strain evidence="2">wild</strain>
    </source>
</reference>
<evidence type="ECO:0000313" key="2">
    <source>
        <dbReference type="Proteomes" id="UP000507470"/>
    </source>
</evidence>
<protein>
    <submittedName>
        <fullName evidence="1">Uncharacterized protein</fullName>
    </submittedName>
</protein>
<sequence length="177" mass="19927">MLLYSHYIPRANVPKLGYSCSEELMNYAIGRIEQFVMLVGYTTFYGGTNVDASMKFMKEGGINAFLHVVAGNSYKHEVQVFPHSSIDGKIQTFQAEAYACLIDTPISKCCTGTEKVRIAITSYVVNYFTYQCISKLNAIRLFTRLSKKQLSKCLEQELNKNIGDDCNKCSNKNPKSL</sequence>
<evidence type="ECO:0000313" key="1">
    <source>
        <dbReference type="EMBL" id="CAC5416280.1"/>
    </source>
</evidence>
<dbReference type="OrthoDB" id="6159404at2759"/>
<name>A0A6J8E795_MYTCO</name>
<proteinExistence type="predicted"/>
<gene>
    <name evidence="1" type="ORF">MCOR_48916</name>
</gene>
<dbReference type="Proteomes" id="UP000507470">
    <property type="component" value="Unassembled WGS sequence"/>
</dbReference>